<dbReference type="EMBL" id="NXFY01000001">
    <property type="protein sequence ID" value="PHO19404.1"/>
    <property type="molecule type" value="Genomic_DNA"/>
</dbReference>
<dbReference type="KEGG" id="amol:AMOL_1193"/>
<dbReference type="Proteomes" id="UP000262712">
    <property type="component" value="Chromosome"/>
</dbReference>
<dbReference type="Proteomes" id="UP000221222">
    <property type="component" value="Unassembled WGS sequence"/>
</dbReference>
<reference evidence="2 5" key="2">
    <citation type="submission" date="2018-08" db="EMBL/GenBank/DDBJ databases">
        <title>Complete genome of the Arcobacter molluscorum type strain LMG 25693.</title>
        <authorList>
            <person name="Miller W.G."/>
            <person name="Yee E."/>
            <person name="Bono J.L."/>
        </authorList>
    </citation>
    <scope>NUCLEOTIDE SEQUENCE [LARGE SCALE GENOMIC DNA]</scope>
    <source>
        <strain evidence="2 5">CECT 7696</strain>
    </source>
</reference>
<dbReference type="Pfam" id="PF13274">
    <property type="entry name" value="SocA_Panacea"/>
    <property type="match status" value="1"/>
</dbReference>
<gene>
    <name evidence="2" type="ORF">AMOL_1193</name>
    <name evidence="3" type="ORF">CPU12_01090</name>
</gene>
<name>A0A2G1DLZ5_9BACT</name>
<evidence type="ECO:0000313" key="3">
    <source>
        <dbReference type="EMBL" id="PHO19404.1"/>
    </source>
</evidence>
<dbReference type="RefSeq" id="WP_099341220.1">
    <property type="nucleotide sequence ID" value="NZ_CP032098.1"/>
</dbReference>
<feature type="domain" description="Antitoxin SocA-like Panacea" evidence="1">
    <location>
        <begin position="29"/>
        <end position="144"/>
    </location>
</feature>
<proteinExistence type="predicted"/>
<sequence>MDMTKVANVILYMLHKQVNHLNDKKLSVMLFLIDYNHHKFCGEKIFGDEYIKTKRHPEPKIISELFDIIANSEDLEEDDERLYLIQELLDYLDIEVIEKKNYIELKFIKMQEEFDDTLFSKDEMKTIHKIVSTYMETTARNIANDTFKIEEVRKTALNEVII</sequence>
<evidence type="ECO:0000313" key="4">
    <source>
        <dbReference type="Proteomes" id="UP000221222"/>
    </source>
</evidence>
<keyword evidence="4" id="KW-1185">Reference proteome</keyword>
<dbReference type="AlphaFoldDB" id="A0A2G1DLZ5"/>
<reference evidence="3 4" key="1">
    <citation type="submission" date="2017-09" db="EMBL/GenBank/DDBJ databases">
        <title>Arcobacter canalis sp. nov., a new species isolated from a water canal contaminated with urban sewage.</title>
        <authorList>
            <person name="Perez-Cataluna A."/>
            <person name="Salas-Masso N."/>
            <person name="Figueras M.J."/>
        </authorList>
    </citation>
    <scope>NUCLEOTIDE SEQUENCE [LARGE SCALE GENOMIC DNA]</scope>
    <source>
        <strain evidence="3 4">F98-3</strain>
    </source>
</reference>
<organism evidence="3 4">
    <name type="scientific">Malaciobacter molluscorum LMG 25693</name>
    <dbReference type="NCBI Taxonomy" id="870501"/>
    <lineage>
        <taxon>Bacteria</taxon>
        <taxon>Pseudomonadati</taxon>
        <taxon>Campylobacterota</taxon>
        <taxon>Epsilonproteobacteria</taxon>
        <taxon>Campylobacterales</taxon>
        <taxon>Arcobacteraceae</taxon>
        <taxon>Malaciobacter</taxon>
    </lineage>
</organism>
<protein>
    <submittedName>
        <fullName evidence="3">DUF4065 domain-containing protein</fullName>
    </submittedName>
</protein>
<dbReference type="InterPro" id="IPR025272">
    <property type="entry name" value="SocA_Panacea"/>
</dbReference>
<evidence type="ECO:0000313" key="5">
    <source>
        <dbReference type="Proteomes" id="UP000262712"/>
    </source>
</evidence>
<evidence type="ECO:0000259" key="1">
    <source>
        <dbReference type="Pfam" id="PF13274"/>
    </source>
</evidence>
<dbReference type="EMBL" id="CP032098">
    <property type="protein sequence ID" value="AXX92175.1"/>
    <property type="molecule type" value="Genomic_DNA"/>
</dbReference>
<accession>A0A2G1DLZ5</accession>
<evidence type="ECO:0000313" key="2">
    <source>
        <dbReference type="EMBL" id="AXX92175.1"/>
    </source>
</evidence>